<evidence type="ECO:0000256" key="4">
    <source>
        <dbReference type="SAM" id="MobiDB-lite"/>
    </source>
</evidence>
<dbReference type="EMBL" id="BSTK01000003">
    <property type="protein sequence ID" value="GLY84521.1"/>
    <property type="molecule type" value="Genomic_DNA"/>
</dbReference>
<dbReference type="InterPro" id="IPR036388">
    <property type="entry name" value="WH-like_DNA-bd_sf"/>
</dbReference>
<keyword evidence="7" id="KW-1185">Reference proteome</keyword>
<dbReference type="Pfam" id="PF12840">
    <property type="entry name" value="HTH_20"/>
    <property type="match status" value="1"/>
</dbReference>
<name>A0A9W6RXF9_9ACTN</name>
<proteinExistence type="predicted"/>
<evidence type="ECO:0000256" key="2">
    <source>
        <dbReference type="ARBA" id="ARBA00023125"/>
    </source>
</evidence>
<reference evidence="6" key="1">
    <citation type="submission" date="2023-03" db="EMBL/GenBank/DDBJ databases">
        <title>Actinoallomurus iriomotensis NBRC 103684.</title>
        <authorList>
            <person name="Ichikawa N."/>
            <person name="Sato H."/>
            <person name="Tonouchi N."/>
        </authorList>
    </citation>
    <scope>NUCLEOTIDE SEQUENCE</scope>
    <source>
        <strain evidence="6">NBRC 103684</strain>
    </source>
</reference>
<feature type="domain" description="HTH arsR-type" evidence="5">
    <location>
        <begin position="22"/>
        <end position="102"/>
    </location>
</feature>
<dbReference type="InterPro" id="IPR001845">
    <property type="entry name" value="HTH_ArsR_DNA-bd_dom"/>
</dbReference>
<feature type="compositionally biased region" description="Low complexity" evidence="4">
    <location>
        <begin position="198"/>
        <end position="209"/>
    </location>
</feature>
<evidence type="ECO:0000256" key="1">
    <source>
        <dbReference type="ARBA" id="ARBA00023015"/>
    </source>
</evidence>
<keyword evidence="2" id="KW-0238">DNA-binding</keyword>
<keyword evidence="1" id="KW-0805">Transcription regulation</keyword>
<dbReference type="InterPro" id="IPR051081">
    <property type="entry name" value="HTH_MetalResp_TranReg"/>
</dbReference>
<feature type="region of interest" description="Disordered" evidence="4">
    <location>
        <begin position="198"/>
        <end position="226"/>
    </location>
</feature>
<dbReference type="GO" id="GO:0003677">
    <property type="term" value="F:DNA binding"/>
    <property type="evidence" value="ECO:0007669"/>
    <property type="project" value="UniProtKB-KW"/>
</dbReference>
<dbReference type="CDD" id="cd00090">
    <property type="entry name" value="HTH_ARSR"/>
    <property type="match status" value="1"/>
</dbReference>
<dbReference type="InterPro" id="IPR036390">
    <property type="entry name" value="WH_DNA-bd_sf"/>
</dbReference>
<evidence type="ECO:0000256" key="3">
    <source>
        <dbReference type="ARBA" id="ARBA00023163"/>
    </source>
</evidence>
<gene>
    <name evidence="6" type="ORF">Airi02_024500</name>
</gene>
<evidence type="ECO:0000313" key="7">
    <source>
        <dbReference type="Proteomes" id="UP001165074"/>
    </source>
</evidence>
<evidence type="ECO:0000259" key="5">
    <source>
        <dbReference type="SMART" id="SM00418"/>
    </source>
</evidence>
<keyword evidence="3" id="KW-0804">Transcription</keyword>
<dbReference type="SUPFAM" id="SSF46785">
    <property type="entry name" value="Winged helix' DNA-binding domain"/>
    <property type="match status" value="1"/>
</dbReference>
<dbReference type="Gene3D" id="1.10.10.10">
    <property type="entry name" value="Winged helix-like DNA-binding domain superfamily/Winged helix DNA-binding domain"/>
    <property type="match status" value="1"/>
</dbReference>
<dbReference type="GO" id="GO:0003700">
    <property type="term" value="F:DNA-binding transcription factor activity"/>
    <property type="evidence" value="ECO:0007669"/>
    <property type="project" value="InterPro"/>
</dbReference>
<accession>A0A9W6RXF9</accession>
<feature type="compositionally biased region" description="Basic and acidic residues" evidence="4">
    <location>
        <begin position="217"/>
        <end position="226"/>
    </location>
</feature>
<dbReference type="InterPro" id="IPR011991">
    <property type="entry name" value="ArsR-like_HTH"/>
</dbReference>
<comment type="caution">
    <text evidence="6">The sequence shown here is derived from an EMBL/GenBank/DDBJ whole genome shotgun (WGS) entry which is preliminary data.</text>
</comment>
<organism evidence="6 7">
    <name type="scientific">Actinoallomurus iriomotensis</name>
    <dbReference type="NCBI Taxonomy" id="478107"/>
    <lineage>
        <taxon>Bacteria</taxon>
        <taxon>Bacillati</taxon>
        <taxon>Actinomycetota</taxon>
        <taxon>Actinomycetes</taxon>
        <taxon>Streptosporangiales</taxon>
        <taxon>Thermomonosporaceae</taxon>
        <taxon>Actinoallomurus</taxon>
    </lineage>
</organism>
<sequence length="226" mass="24822">MTEKGEPPLRPDSRLDVVLDAKGLRALAHPVRVQLVWLLRKYGPSTATRLAERMGLTSGATSYHLRQLGTAGFVEEDTERGNARERWWRAAHRSTWVTDLEVLSQDPEAGLAYLQSVAAVHVLQTQQSLNEFQTLPRAWRDVFDLSDLALRLTPREAQDLLDDLSAVLARYRRADEIAATPEGAERVNLILHLLPEPGLPAGPAADGSAQDAPGDDGGARPARETP</sequence>
<dbReference type="PANTHER" id="PTHR33154">
    <property type="entry name" value="TRANSCRIPTIONAL REGULATOR, ARSR FAMILY"/>
    <property type="match status" value="1"/>
</dbReference>
<dbReference type="RefSeq" id="WP_285570162.1">
    <property type="nucleotide sequence ID" value="NZ_BSTK01000003.1"/>
</dbReference>
<protein>
    <submittedName>
        <fullName evidence="6">Transcriptional regulator</fullName>
    </submittedName>
</protein>
<dbReference type="Proteomes" id="UP001165074">
    <property type="component" value="Unassembled WGS sequence"/>
</dbReference>
<dbReference type="SMART" id="SM00418">
    <property type="entry name" value="HTH_ARSR"/>
    <property type="match status" value="1"/>
</dbReference>
<dbReference type="AlphaFoldDB" id="A0A9W6RXF9"/>
<evidence type="ECO:0000313" key="6">
    <source>
        <dbReference type="EMBL" id="GLY84521.1"/>
    </source>
</evidence>
<dbReference type="PANTHER" id="PTHR33154:SF15">
    <property type="entry name" value="REGULATORY PROTEIN ARSR"/>
    <property type="match status" value="1"/>
</dbReference>